<dbReference type="KEGG" id="cvn:111108858"/>
<dbReference type="GeneID" id="111108858"/>
<dbReference type="AlphaFoldDB" id="A0A8B8BCZ3"/>
<dbReference type="InterPro" id="IPR058727">
    <property type="entry name" value="Helical_Vwde"/>
</dbReference>
<proteinExistence type="predicted"/>
<dbReference type="RefSeq" id="XP_022300649.1">
    <property type="nucleotide sequence ID" value="XM_022444941.1"/>
</dbReference>
<dbReference type="Proteomes" id="UP000694844">
    <property type="component" value="Chromosome 8"/>
</dbReference>
<protein>
    <submittedName>
        <fullName evidence="3">von Willebrand factor D and EGF domain-containing protein-like</fullName>
    </submittedName>
</protein>
<feature type="domain" description="Vwde helical" evidence="1">
    <location>
        <begin position="84"/>
        <end position="166"/>
    </location>
</feature>
<gene>
    <name evidence="3" type="primary">LOC111108858</name>
</gene>
<sequence length="391" mass="43107">MKGQVSVCTCNRGNNSRSFGDGGHVLCGKDANCPREDKEVNTNKCLARGKRSVNSLFTFVPGPVKEPRVMERRKPISLDEQISLSSDEAIEFCKSFFYSSMGFQACNELPLLQADKYIAECAVDIELTNSTSWASASLEGFKTRCLNELKQNNTLQEEKDNTTSIAKRIMILLCKNECSGHGNCVNGTCHCDENFGSGDCSQDLRIPPDVTAINRENGGLCEEGDCVEVNVNGDLFLDESGLTCQFTRFQASESNKKTYFESVKTLATHNNIFNIGCMVPNDRRNRTGTTSAERFVTGYSVSVSNDGTHFGASLPLYVLDSECQDTVNINGNLGFILKENFCFIRGSCVLNGTETGSYNCSVCNPMFNRFDWTIQHHRNGERCGPGALKLV</sequence>
<evidence type="ECO:0000313" key="3">
    <source>
        <dbReference type="RefSeq" id="XP_022300649.1"/>
    </source>
</evidence>
<name>A0A8B8BCZ3_CRAVI</name>
<organism evidence="2 3">
    <name type="scientific">Crassostrea virginica</name>
    <name type="common">Eastern oyster</name>
    <dbReference type="NCBI Taxonomy" id="6565"/>
    <lineage>
        <taxon>Eukaryota</taxon>
        <taxon>Metazoa</taxon>
        <taxon>Spiralia</taxon>
        <taxon>Lophotrochozoa</taxon>
        <taxon>Mollusca</taxon>
        <taxon>Bivalvia</taxon>
        <taxon>Autobranchia</taxon>
        <taxon>Pteriomorphia</taxon>
        <taxon>Ostreida</taxon>
        <taxon>Ostreoidea</taxon>
        <taxon>Ostreidae</taxon>
        <taxon>Crassostrea</taxon>
    </lineage>
</organism>
<keyword evidence="2" id="KW-1185">Reference proteome</keyword>
<dbReference type="Pfam" id="PF26129">
    <property type="entry name" value="Vwde"/>
    <property type="match status" value="1"/>
</dbReference>
<evidence type="ECO:0000313" key="2">
    <source>
        <dbReference type="Proteomes" id="UP000694844"/>
    </source>
</evidence>
<dbReference type="Gene3D" id="2.60.120.260">
    <property type="entry name" value="Galactose-binding domain-like"/>
    <property type="match status" value="1"/>
</dbReference>
<reference evidence="3" key="1">
    <citation type="submission" date="2025-08" db="UniProtKB">
        <authorList>
            <consortium name="RefSeq"/>
        </authorList>
    </citation>
    <scope>IDENTIFICATION</scope>
    <source>
        <tissue evidence="3">Whole sample</tissue>
    </source>
</reference>
<accession>A0A8B8BCZ3</accession>
<dbReference type="OrthoDB" id="6126170at2759"/>
<evidence type="ECO:0000259" key="1">
    <source>
        <dbReference type="Pfam" id="PF26129"/>
    </source>
</evidence>